<dbReference type="Gene3D" id="3.40.30.10">
    <property type="entry name" value="Glutaredoxin"/>
    <property type="match status" value="1"/>
</dbReference>
<reference evidence="1 2" key="1">
    <citation type="submission" date="2020-02" db="EMBL/GenBank/DDBJ databases">
        <authorList>
            <person name="Zhang X.-Y."/>
        </authorList>
    </citation>
    <scope>NUCLEOTIDE SEQUENCE [LARGE SCALE GENOMIC DNA]</scope>
    <source>
        <strain evidence="1 2">C33</strain>
    </source>
</reference>
<evidence type="ECO:0000313" key="2">
    <source>
        <dbReference type="Proteomes" id="UP000484885"/>
    </source>
</evidence>
<keyword evidence="2" id="KW-1185">Reference proteome</keyword>
<dbReference type="InterPro" id="IPR008554">
    <property type="entry name" value="Glutaredoxin-like"/>
</dbReference>
<evidence type="ECO:0000313" key="1">
    <source>
        <dbReference type="EMBL" id="NDY94896.1"/>
    </source>
</evidence>
<dbReference type="InterPro" id="IPR036249">
    <property type="entry name" value="Thioredoxin-like_sf"/>
</dbReference>
<proteinExistence type="predicted"/>
<accession>A0A845V0U0</accession>
<dbReference type="Proteomes" id="UP000484885">
    <property type="component" value="Unassembled WGS sequence"/>
</dbReference>
<dbReference type="AlphaFoldDB" id="A0A845V0U0"/>
<comment type="caution">
    <text evidence="1">The sequence shown here is derived from an EMBL/GenBank/DDBJ whole genome shotgun (WGS) entry which is preliminary data.</text>
</comment>
<protein>
    <submittedName>
        <fullName evidence="1">Glutaredoxin family protein</fullName>
    </submittedName>
</protein>
<dbReference type="Pfam" id="PF05768">
    <property type="entry name" value="Glrx-like"/>
    <property type="match status" value="1"/>
</dbReference>
<name>A0A845V0U0_9GAMM</name>
<dbReference type="EMBL" id="JAAGSC010000033">
    <property type="protein sequence ID" value="NDY94896.1"/>
    <property type="molecule type" value="Genomic_DNA"/>
</dbReference>
<organism evidence="1 2">
    <name type="scientific">Wenzhouxiangella limi</name>
    <dbReference type="NCBI Taxonomy" id="2707351"/>
    <lineage>
        <taxon>Bacteria</taxon>
        <taxon>Pseudomonadati</taxon>
        <taxon>Pseudomonadota</taxon>
        <taxon>Gammaproteobacteria</taxon>
        <taxon>Chromatiales</taxon>
        <taxon>Wenzhouxiangellaceae</taxon>
        <taxon>Wenzhouxiangella</taxon>
    </lineage>
</organism>
<gene>
    <name evidence="1" type="ORF">G3I74_04045</name>
</gene>
<sequence>MRLILYTRSDCELCTKAEHLLAEAGFGGEVDKVFIDDDPELTERYGDQIPVLMRDSTGEKLSWPFTASQVRDLMNG</sequence>
<dbReference type="SUPFAM" id="SSF52833">
    <property type="entry name" value="Thioredoxin-like"/>
    <property type="match status" value="1"/>
</dbReference>
<dbReference type="RefSeq" id="WP_164210310.1">
    <property type="nucleotide sequence ID" value="NZ_JAAGSC010000033.1"/>
</dbReference>